<protein>
    <submittedName>
        <fullName evidence="1">Uncharacterized protein</fullName>
    </submittedName>
</protein>
<evidence type="ECO:0000313" key="2">
    <source>
        <dbReference type="Proteomes" id="UP000191089"/>
    </source>
</evidence>
<reference evidence="1 2" key="1">
    <citation type="submission" date="2015-12" db="EMBL/GenBank/DDBJ databases">
        <authorList>
            <person name="Bansal K."/>
            <person name="Midha S."/>
            <person name="Patil P.B."/>
        </authorList>
    </citation>
    <scope>NUCLEOTIDE SEQUENCE [LARGE SCALE GENOMIC DNA]</scope>
    <source>
        <strain evidence="1 2">LMG558</strain>
    </source>
</reference>
<accession>A0ABX3M9I3</accession>
<dbReference type="EMBL" id="LOKQ01000302">
    <property type="protein sequence ID" value="OOX08990.1"/>
    <property type="molecule type" value="Genomic_DNA"/>
</dbReference>
<sequence length="67" mass="7238">MQRIALFGNAHLDSLLCGGAGDSTVRSGPFTAACPPLISLVRWAGRIKVTLQRIGECMQRRLIRGLS</sequence>
<dbReference type="Proteomes" id="UP000191089">
    <property type="component" value="Unassembled WGS sequence"/>
</dbReference>
<keyword evidence="2" id="KW-1185">Reference proteome</keyword>
<gene>
    <name evidence="1" type="ORF">Xcaj_02015</name>
</gene>
<evidence type="ECO:0000313" key="1">
    <source>
        <dbReference type="EMBL" id="OOX08990.1"/>
    </source>
</evidence>
<name>A0ABX3M9I3_9XANT</name>
<proteinExistence type="predicted"/>
<organism evidence="1 2">
    <name type="scientific">Xanthomonas axonopodis pv. cajani</name>
    <dbReference type="NCBI Taxonomy" id="487827"/>
    <lineage>
        <taxon>Bacteria</taxon>
        <taxon>Pseudomonadati</taxon>
        <taxon>Pseudomonadota</taxon>
        <taxon>Gammaproteobacteria</taxon>
        <taxon>Lysobacterales</taxon>
        <taxon>Lysobacteraceae</taxon>
        <taxon>Xanthomonas</taxon>
    </lineage>
</organism>
<comment type="caution">
    <text evidence="1">The sequence shown here is derived from an EMBL/GenBank/DDBJ whole genome shotgun (WGS) entry which is preliminary data.</text>
</comment>